<keyword evidence="6 11" id="KW-0479">Metal-binding</keyword>
<dbReference type="Gene3D" id="3.30.1370.210">
    <property type="match status" value="1"/>
</dbReference>
<dbReference type="PROSITE" id="PS50103">
    <property type="entry name" value="ZF_C3H1"/>
    <property type="match status" value="3"/>
</dbReference>
<evidence type="ECO:0000256" key="2">
    <source>
        <dbReference type="ARBA" id="ARBA00006616"/>
    </source>
</evidence>
<reference evidence="15" key="1">
    <citation type="submission" date="2023-06" db="EMBL/GenBank/DDBJ databases">
        <authorList>
            <person name="Delattre M."/>
        </authorList>
    </citation>
    <scope>NUCLEOTIDE SEQUENCE</scope>
    <source>
        <strain evidence="15">AF72</strain>
    </source>
</reference>
<accession>A0AA36FVW0</accession>
<evidence type="ECO:0000256" key="12">
    <source>
        <dbReference type="SAM" id="MobiDB-lite"/>
    </source>
</evidence>
<evidence type="ECO:0000313" key="16">
    <source>
        <dbReference type="Proteomes" id="UP001177023"/>
    </source>
</evidence>
<gene>
    <name evidence="15" type="ORF">MSPICULIGERA_LOCUS2932</name>
</gene>
<dbReference type="InterPro" id="IPR033979">
    <property type="entry name" value="MINDY_domain"/>
</dbReference>
<evidence type="ECO:0000256" key="6">
    <source>
        <dbReference type="ARBA" id="ARBA00022723"/>
    </source>
</evidence>
<evidence type="ECO:0000313" key="15">
    <source>
        <dbReference type="EMBL" id="CAJ0564248.1"/>
    </source>
</evidence>
<evidence type="ECO:0000256" key="8">
    <source>
        <dbReference type="ARBA" id="ARBA00022833"/>
    </source>
</evidence>
<feature type="domain" description="C3H1-type" evidence="14">
    <location>
        <begin position="655"/>
        <end position="683"/>
    </location>
</feature>
<comment type="caution">
    <text evidence="15">The sequence shown here is derived from an EMBL/GenBank/DDBJ whole genome shotgun (WGS) entry which is preliminary data.</text>
</comment>
<feature type="domain" description="C3H1-type" evidence="14">
    <location>
        <begin position="714"/>
        <end position="746"/>
    </location>
</feature>
<feature type="transmembrane region" description="Helical" evidence="13">
    <location>
        <begin position="32"/>
        <end position="50"/>
    </location>
</feature>
<dbReference type="GO" id="GO:0071108">
    <property type="term" value="P:protein K48-linked deubiquitination"/>
    <property type="evidence" value="ECO:0007669"/>
    <property type="project" value="TreeGrafter"/>
</dbReference>
<feature type="zinc finger region" description="C3H1-type" evidence="11">
    <location>
        <begin position="655"/>
        <end position="683"/>
    </location>
</feature>
<organism evidence="15 16">
    <name type="scientific">Mesorhabditis spiculigera</name>
    <dbReference type="NCBI Taxonomy" id="96644"/>
    <lineage>
        <taxon>Eukaryota</taxon>
        <taxon>Metazoa</taxon>
        <taxon>Ecdysozoa</taxon>
        <taxon>Nematoda</taxon>
        <taxon>Chromadorea</taxon>
        <taxon>Rhabditida</taxon>
        <taxon>Rhabditina</taxon>
        <taxon>Rhabditomorpha</taxon>
        <taxon>Rhabditoidea</taxon>
        <taxon>Rhabditidae</taxon>
        <taxon>Mesorhabditinae</taxon>
        <taxon>Mesorhabditis</taxon>
    </lineage>
</organism>
<dbReference type="InterPro" id="IPR000571">
    <property type="entry name" value="Znf_CCCH"/>
</dbReference>
<dbReference type="Pfam" id="PF07145">
    <property type="entry name" value="PAM2"/>
    <property type="match status" value="1"/>
</dbReference>
<dbReference type="AlphaFoldDB" id="A0AA36FVW0"/>
<dbReference type="GO" id="GO:1990380">
    <property type="term" value="F:K48-linked deubiquitinase activity"/>
    <property type="evidence" value="ECO:0007669"/>
    <property type="project" value="InterPro"/>
</dbReference>
<dbReference type="GO" id="GO:0005829">
    <property type="term" value="C:cytosol"/>
    <property type="evidence" value="ECO:0007669"/>
    <property type="project" value="TreeGrafter"/>
</dbReference>
<keyword evidence="9 13" id="KW-1133">Transmembrane helix</keyword>
<dbReference type="GO" id="GO:0071944">
    <property type="term" value="C:cell periphery"/>
    <property type="evidence" value="ECO:0007669"/>
    <property type="project" value="TreeGrafter"/>
</dbReference>
<evidence type="ECO:0000256" key="1">
    <source>
        <dbReference type="ARBA" id="ARBA00004141"/>
    </source>
</evidence>
<protein>
    <recommendedName>
        <fullName evidence="14">C3H1-type domain-containing protein</fullName>
    </recommendedName>
</protein>
<dbReference type="InterPro" id="IPR009818">
    <property type="entry name" value="PAM2_motif"/>
</dbReference>
<dbReference type="SUPFAM" id="SSF90229">
    <property type="entry name" value="CCCH zinc finger"/>
    <property type="match status" value="1"/>
</dbReference>
<proteinExistence type="inferred from homology"/>
<keyword evidence="5 13" id="KW-0812">Transmembrane</keyword>
<comment type="similarity">
    <text evidence="2">Belongs to the MINDY deubiquitinase family. FAM63 subfamily.</text>
</comment>
<keyword evidence="7 11" id="KW-0863">Zinc-finger</keyword>
<dbReference type="GO" id="GO:0012505">
    <property type="term" value="C:endomembrane system"/>
    <property type="evidence" value="ECO:0007669"/>
    <property type="project" value="UniProtKB-ARBA"/>
</dbReference>
<dbReference type="Pfam" id="PF08449">
    <property type="entry name" value="UAA"/>
    <property type="match status" value="2"/>
</dbReference>
<evidence type="ECO:0000259" key="14">
    <source>
        <dbReference type="PROSITE" id="PS50103"/>
    </source>
</evidence>
<feature type="compositionally biased region" description="Basic and acidic residues" evidence="12">
    <location>
        <begin position="512"/>
        <end position="538"/>
    </location>
</feature>
<sequence>MAALAPGATVLSSCIGCQAGTEYIHREIEGGIHLMTFIAFILVSAKGIIFEKRMIGARQHIPTREYMAMVVLFFIVNQANNYSLYFDVSMPLFIIFKSVGLFTGQPPARQGDTTTDALMVQDLRHSCLAIFTLASSLKRPAWSAQPPEWTRWLPFPAFWIGVLLMSTALVLSAYLGIMQEDLFRTYGRHHQEALFFVGLDAMQSDMDSSHHQHTTAILQEMMAQVERDYEGPVAHEEFIRFEKEPRPDDSYDRVSDDSGLIKGLEPLDDSKVLLPDDPKHDFELIENSSKQSPNKALIEFSDEMNGPAEPIANDSAIPTKPEPKPMTTSMFIVDEPVPEIHFHDFELTSALKLFSLVDVRLVHGWLPDPQLTELCELLEPRSYVDAAIKALEASNHGLIIKEFLDSTKSQLTYYGLERLNHELQDNEVAVLFRNNHFSTMYKRRDELFLLCTDEAFGTDNQVVWETLSNVDGDCYFVDWDFRTYSSAPSDYVPVSDEHHITDQPGSSGQMDSDERLARALQEEEHRASRERSSAHRTQESQTRQKPTKCKNSHDFSATRSNICQYYVQGNCQYGTRCRYDHIKPKKEPRKDEAQGRKVAEASGSRKLPKPIQLCDFEKKASSSGLNVNAQEFVPSWVTSDQPKNYASAAGSRPSPQIRPLCPYFEENGECKKEDMCEFVHGDMCSYCNKNALHPFDNEQRYKHEMVLIDYYRENTGQKICRYYKGATRAGEGCPFGNKCWYRHQLPDGSIDPGEEPGSRVRPKLRHFLFPEDDEDVDDDSDSEYPFRISALDDNSLSIESLLRELMRR</sequence>
<dbReference type="Proteomes" id="UP001177023">
    <property type="component" value="Unassembled WGS sequence"/>
</dbReference>
<feature type="domain" description="C3H1-type" evidence="14">
    <location>
        <begin position="557"/>
        <end position="584"/>
    </location>
</feature>
<evidence type="ECO:0000256" key="11">
    <source>
        <dbReference type="PROSITE-ProRule" id="PRU00723"/>
    </source>
</evidence>
<dbReference type="PANTHER" id="PTHR18063:SF6">
    <property type="entry name" value="UBIQUITIN CARBOXYL-TERMINAL HYDROLASE"/>
    <property type="match status" value="1"/>
</dbReference>
<comment type="similarity">
    <text evidence="3">Belongs to the nucleotide-sugar transporter family. SLC35B subfamily.</text>
</comment>
<dbReference type="GO" id="GO:0016807">
    <property type="term" value="F:cysteine-type carboxypeptidase activity"/>
    <property type="evidence" value="ECO:0007669"/>
    <property type="project" value="TreeGrafter"/>
</dbReference>
<dbReference type="InterPro" id="IPR013657">
    <property type="entry name" value="SCL35B1-4/HUT1"/>
</dbReference>
<dbReference type="Pfam" id="PF04424">
    <property type="entry name" value="MINDY_DUB"/>
    <property type="match status" value="1"/>
</dbReference>
<evidence type="ECO:0000256" key="4">
    <source>
        <dbReference type="ARBA" id="ARBA00022448"/>
    </source>
</evidence>
<dbReference type="GO" id="GO:0016020">
    <property type="term" value="C:membrane"/>
    <property type="evidence" value="ECO:0007669"/>
    <property type="project" value="UniProtKB-SubCell"/>
</dbReference>
<dbReference type="InterPro" id="IPR007518">
    <property type="entry name" value="MINDY"/>
</dbReference>
<dbReference type="Pfam" id="PF00642">
    <property type="entry name" value="zf-CCCH"/>
    <property type="match status" value="2"/>
</dbReference>
<keyword evidence="8 11" id="KW-0862">Zinc</keyword>
<dbReference type="SMART" id="SM00356">
    <property type="entry name" value="ZnF_C3H1"/>
    <property type="match status" value="3"/>
</dbReference>
<keyword evidence="4" id="KW-0813">Transport</keyword>
<dbReference type="GO" id="GO:0004843">
    <property type="term" value="F:cysteine-type deubiquitinase activity"/>
    <property type="evidence" value="ECO:0007669"/>
    <property type="project" value="InterPro"/>
</dbReference>
<evidence type="ECO:0000256" key="10">
    <source>
        <dbReference type="ARBA" id="ARBA00023136"/>
    </source>
</evidence>
<keyword evidence="10 13" id="KW-0472">Membrane</keyword>
<evidence type="ECO:0000256" key="9">
    <source>
        <dbReference type="ARBA" id="ARBA00022989"/>
    </source>
</evidence>
<feature type="region of interest" description="Disordered" evidence="12">
    <location>
        <begin position="582"/>
        <end position="605"/>
    </location>
</feature>
<feature type="region of interest" description="Disordered" evidence="12">
    <location>
        <begin position="492"/>
        <end position="553"/>
    </location>
</feature>
<feature type="transmembrane region" description="Helical" evidence="13">
    <location>
        <begin position="157"/>
        <end position="177"/>
    </location>
</feature>
<feature type="non-terminal residue" evidence="15">
    <location>
        <position position="808"/>
    </location>
</feature>
<comment type="subcellular location">
    <subcellularLocation>
        <location evidence="1">Membrane</location>
        <topology evidence="1">Multi-pass membrane protein</topology>
    </subcellularLocation>
</comment>
<dbReference type="GO" id="GO:0008270">
    <property type="term" value="F:zinc ion binding"/>
    <property type="evidence" value="ECO:0007669"/>
    <property type="project" value="UniProtKB-KW"/>
</dbReference>
<evidence type="ECO:0000256" key="13">
    <source>
        <dbReference type="SAM" id="Phobius"/>
    </source>
</evidence>
<evidence type="ECO:0000256" key="7">
    <source>
        <dbReference type="ARBA" id="ARBA00022771"/>
    </source>
</evidence>
<evidence type="ECO:0000256" key="3">
    <source>
        <dbReference type="ARBA" id="ARBA00010694"/>
    </source>
</evidence>
<dbReference type="PANTHER" id="PTHR18063">
    <property type="entry name" value="NF-E2 INDUCIBLE PROTEIN"/>
    <property type="match status" value="1"/>
</dbReference>
<keyword evidence="16" id="KW-1185">Reference proteome</keyword>
<feature type="zinc finger region" description="C3H1-type" evidence="11">
    <location>
        <begin position="714"/>
        <end position="746"/>
    </location>
</feature>
<dbReference type="EMBL" id="CATQJA010000838">
    <property type="protein sequence ID" value="CAJ0564248.1"/>
    <property type="molecule type" value="Genomic_DNA"/>
</dbReference>
<feature type="zinc finger region" description="C3H1-type" evidence="11">
    <location>
        <begin position="557"/>
        <end position="584"/>
    </location>
</feature>
<dbReference type="GO" id="GO:0055085">
    <property type="term" value="P:transmembrane transport"/>
    <property type="evidence" value="ECO:0007669"/>
    <property type="project" value="InterPro"/>
</dbReference>
<dbReference type="InterPro" id="IPR036855">
    <property type="entry name" value="Znf_CCCH_sf"/>
</dbReference>
<name>A0AA36FVW0_9BILA</name>
<feature type="compositionally biased region" description="Basic and acidic residues" evidence="12">
    <location>
        <begin position="588"/>
        <end position="599"/>
    </location>
</feature>
<evidence type="ECO:0000256" key="5">
    <source>
        <dbReference type="ARBA" id="ARBA00022692"/>
    </source>
</evidence>